<comment type="similarity">
    <text evidence="1">Belongs to the cyclin family.</text>
</comment>
<dbReference type="Proteomes" id="UP000316079">
    <property type="component" value="Unassembled WGS sequence"/>
</dbReference>
<name>A0A553Q7U2_9TELE</name>
<dbReference type="FunFam" id="1.10.472.10:FF:000003">
    <property type="entry name" value="G1/S-specific cyclin-D2"/>
    <property type="match status" value="1"/>
</dbReference>
<dbReference type="Pfam" id="PF00134">
    <property type="entry name" value="Cyclin_N"/>
    <property type="match status" value="1"/>
</dbReference>
<feature type="domain" description="Cyclin-like" evidence="2">
    <location>
        <begin position="65"/>
        <end position="149"/>
    </location>
</feature>
<proteinExistence type="inferred from homology"/>
<evidence type="ECO:0000313" key="4">
    <source>
        <dbReference type="Proteomes" id="UP000316079"/>
    </source>
</evidence>
<evidence type="ECO:0000259" key="2">
    <source>
        <dbReference type="SMART" id="SM00385"/>
    </source>
</evidence>
<sequence>MELHCREREDLLSESPVKSRPVRAFGDAVLTRGDRVRRNLMILERSCSKQRAVTVQSRTRRILTGWMLQVCEEQMCEQEVFPLAVHYMDSYISHNAVHSGALQLLGCGCMFLASKLRDSIPLSATKLCVYTDHAVTIPEILQWEVLLASSLYWDLAAVLPSDFLELLLPALPVPSQTHGSIRRHTHCYIALGATGAQTTTTHRRSATVASQTPAGFSGLRTVVFFIRQGSKEAVEVQFSCFLPSVLCMACVSCAVLRLKLLQTDTKSSEGVLQVLRDELDADMVSLRKCFSLLQDTIERTFPEGER</sequence>
<protein>
    <recommendedName>
        <fullName evidence="2">Cyclin-like domain-containing protein</fullName>
    </recommendedName>
</protein>
<dbReference type="SUPFAM" id="SSF47954">
    <property type="entry name" value="Cyclin-like"/>
    <property type="match status" value="1"/>
</dbReference>
<dbReference type="EMBL" id="SRMA01026248">
    <property type="protein sequence ID" value="TRY85996.1"/>
    <property type="molecule type" value="Genomic_DNA"/>
</dbReference>
<dbReference type="Gene3D" id="1.10.472.10">
    <property type="entry name" value="Cyclin-like"/>
    <property type="match status" value="2"/>
</dbReference>
<evidence type="ECO:0000313" key="3">
    <source>
        <dbReference type="EMBL" id="TRY85996.1"/>
    </source>
</evidence>
<accession>A0A553Q7U2</accession>
<dbReference type="InterPro" id="IPR006671">
    <property type="entry name" value="Cyclin_N"/>
</dbReference>
<keyword evidence="4" id="KW-1185">Reference proteome</keyword>
<dbReference type="InterPro" id="IPR039361">
    <property type="entry name" value="Cyclin"/>
</dbReference>
<reference evidence="3 4" key="1">
    <citation type="journal article" date="2019" name="Sci. Data">
        <title>Hybrid genome assembly and annotation of Danionella translucida.</title>
        <authorList>
            <person name="Kadobianskyi M."/>
            <person name="Schulze L."/>
            <person name="Schuelke M."/>
            <person name="Judkewitz B."/>
        </authorList>
    </citation>
    <scope>NUCLEOTIDE SEQUENCE [LARGE SCALE GENOMIC DNA]</scope>
    <source>
        <strain evidence="3 4">Bolton</strain>
    </source>
</reference>
<dbReference type="InterPro" id="IPR013763">
    <property type="entry name" value="Cyclin-like_dom"/>
</dbReference>
<dbReference type="SMART" id="SM00385">
    <property type="entry name" value="CYCLIN"/>
    <property type="match status" value="1"/>
</dbReference>
<dbReference type="AlphaFoldDB" id="A0A553Q7U2"/>
<dbReference type="PANTHER" id="PTHR10177">
    <property type="entry name" value="CYCLINS"/>
    <property type="match status" value="1"/>
</dbReference>
<dbReference type="InterPro" id="IPR036915">
    <property type="entry name" value="Cyclin-like_sf"/>
</dbReference>
<gene>
    <name evidence="3" type="ORF">DNTS_029344</name>
</gene>
<keyword evidence="1" id="KW-0195">Cyclin</keyword>
<evidence type="ECO:0000256" key="1">
    <source>
        <dbReference type="RuleBase" id="RU000383"/>
    </source>
</evidence>
<comment type="caution">
    <text evidence="3">The sequence shown here is derived from an EMBL/GenBank/DDBJ whole genome shotgun (WGS) entry which is preliminary data.</text>
</comment>
<organism evidence="3 4">
    <name type="scientific">Danionella cerebrum</name>
    <dbReference type="NCBI Taxonomy" id="2873325"/>
    <lineage>
        <taxon>Eukaryota</taxon>
        <taxon>Metazoa</taxon>
        <taxon>Chordata</taxon>
        <taxon>Craniata</taxon>
        <taxon>Vertebrata</taxon>
        <taxon>Euteleostomi</taxon>
        <taxon>Actinopterygii</taxon>
        <taxon>Neopterygii</taxon>
        <taxon>Teleostei</taxon>
        <taxon>Ostariophysi</taxon>
        <taxon>Cypriniformes</taxon>
        <taxon>Danionidae</taxon>
        <taxon>Danioninae</taxon>
        <taxon>Danionella</taxon>
    </lineage>
</organism>